<dbReference type="Gene3D" id="6.10.250.1760">
    <property type="match status" value="1"/>
</dbReference>
<dbReference type="Pfam" id="PF16484">
    <property type="entry name" value="CPT_N"/>
    <property type="match status" value="1"/>
</dbReference>
<dbReference type="VEuPathDB" id="VectorBase:LDEU010246"/>
<dbReference type="AlphaFoldDB" id="A0A443S2T1"/>
<accession>A0A443S2T1</accession>
<dbReference type="OrthoDB" id="240216at2759"/>
<evidence type="ECO:0000313" key="4">
    <source>
        <dbReference type="Proteomes" id="UP000288716"/>
    </source>
</evidence>
<evidence type="ECO:0000313" key="3">
    <source>
        <dbReference type="EMBL" id="RWS21794.1"/>
    </source>
</evidence>
<feature type="transmembrane region" description="Helical" evidence="1">
    <location>
        <begin position="61"/>
        <end position="85"/>
    </location>
</feature>
<keyword evidence="1" id="KW-0472">Membrane</keyword>
<keyword evidence="4" id="KW-1185">Reference proteome</keyword>
<evidence type="ECO:0000259" key="2">
    <source>
        <dbReference type="Pfam" id="PF16484"/>
    </source>
</evidence>
<dbReference type="GO" id="GO:0016740">
    <property type="term" value="F:transferase activity"/>
    <property type="evidence" value="ECO:0007669"/>
    <property type="project" value="UniProtKB-KW"/>
</dbReference>
<reference evidence="3 4" key="1">
    <citation type="journal article" date="2018" name="Gigascience">
        <title>Genomes of trombidid mites reveal novel predicted allergens and laterally-transferred genes associated with secondary metabolism.</title>
        <authorList>
            <person name="Dong X."/>
            <person name="Chaisiri K."/>
            <person name="Xia D."/>
            <person name="Armstrong S.D."/>
            <person name="Fang Y."/>
            <person name="Donnelly M.J."/>
            <person name="Kadowaki T."/>
            <person name="McGarry J.W."/>
            <person name="Darby A.C."/>
            <person name="Makepeace B.L."/>
        </authorList>
    </citation>
    <scope>NUCLEOTIDE SEQUENCE [LARGE SCALE GENOMIC DNA]</scope>
    <source>
        <strain evidence="3">UoL-UT</strain>
    </source>
</reference>
<feature type="domain" description="Carnitine O-palmitoyltransferase N-terminal" evidence="2">
    <location>
        <begin position="1"/>
        <end position="46"/>
    </location>
</feature>
<dbReference type="STRING" id="299467.A0A443S2T1"/>
<protein>
    <submittedName>
        <fullName evidence="3">Carnitine O-palmitoyltransferase 1: muscle-like isoform</fullName>
    </submittedName>
</protein>
<name>A0A443S2T1_9ACAR</name>
<dbReference type="EMBL" id="NCKV01010817">
    <property type="protein sequence ID" value="RWS21794.1"/>
    <property type="molecule type" value="Genomic_DNA"/>
</dbReference>
<evidence type="ECO:0000256" key="1">
    <source>
        <dbReference type="SAM" id="Phobius"/>
    </source>
</evidence>
<keyword evidence="3" id="KW-0808">Transferase</keyword>
<proteinExistence type="predicted"/>
<keyword evidence="1" id="KW-1133">Transmembrane helix</keyword>
<sequence length="95" mass="10957">MAEAHQAVAFSFQITHEGVQFNYDWEVFSLVWSSGLRSYRKRLARFLNNIRNGVYPSSKEYLFSILTIVIVCHFLLGVDTSFGFINALNKHIVEP</sequence>
<dbReference type="InterPro" id="IPR032476">
    <property type="entry name" value="CPT_N"/>
</dbReference>
<dbReference type="Proteomes" id="UP000288716">
    <property type="component" value="Unassembled WGS sequence"/>
</dbReference>
<organism evidence="3 4">
    <name type="scientific">Leptotrombidium deliense</name>
    <dbReference type="NCBI Taxonomy" id="299467"/>
    <lineage>
        <taxon>Eukaryota</taxon>
        <taxon>Metazoa</taxon>
        <taxon>Ecdysozoa</taxon>
        <taxon>Arthropoda</taxon>
        <taxon>Chelicerata</taxon>
        <taxon>Arachnida</taxon>
        <taxon>Acari</taxon>
        <taxon>Acariformes</taxon>
        <taxon>Trombidiformes</taxon>
        <taxon>Prostigmata</taxon>
        <taxon>Anystina</taxon>
        <taxon>Parasitengona</taxon>
        <taxon>Trombiculoidea</taxon>
        <taxon>Trombiculidae</taxon>
        <taxon>Leptotrombidium</taxon>
    </lineage>
</organism>
<comment type="caution">
    <text evidence="3">The sequence shown here is derived from an EMBL/GenBank/DDBJ whole genome shotgun (WGS) entry which is preliminary data.</text>
</comment>
<gene>
    <name evidence="3" type="ORF">B4U80_07807</name>
</gene>
<keyword evidence="1" id="KW-0812">Transmembrane</keyword>